<dbReference type="EMBL" id="NWSY01000007">
    <property type="protein sequence ID" value="PDT23598.1"/>
    <property type="molecule type" value="Genomic_DNA"/>
</dbReference>
<reference evidence="2 3" key="1">
    <citation type="submission" date="2017-09" db="EMBL/GenBank/DDBJ databases">
        <title>Comparative genomics of rhizobia isolated from Phaseolus vulgaris in China.</title>
        <authorList>
            <person name="Tong W."/>
        </authorList>
    </citation>
    <scope>NUCLEOTIDE SEQUENCE [LARGE SCALE GENOMIC DNA]</scope>
    <source>
        <strain evidence="2 3">FH14</strain>
    </source>
</reference>
<dbReference type="AlphaFoldDB" id="A0A2A6KGD8"/>
<reference evidence="1" key="2">
    <citation type="submission" date="2023-04" db="EMBL/GenBank/DDBJ databases">
        <title>Genomic characterization of faba bean (Vicia faba) microsymbionts in Mexican soils.</title>
        <authorList>
            <person name="Rivera Orduna F.N."/>
            <person name="Guevara-Luna J."/>
            <person name="Yan J."/>
            <person name="Arroyo-Herrera I."/>
            <person name="Li Y."/>
            <person name="Vasquez-Murrieta M.S."/>
            <person name="Wang E.T."/>
        </authorList>
    </citation>
    <scope>NUCLEOTIDE SEQUENCE</scope>
    <source>
        <strain evidence="1">CH26</strain>
    </source>
</reference>
<sequence>MHSIRNKEGGRKKLMLKLPALREQLRLLSNDAIDDLFESYELATTALERFSFNLESNSKLIAEYKQLCSDIEAEVEVYVHRIKWGVP</sequence>
<evidence type="ECO:0000313" key="2">
    <source>
        <dbReference type="EMBL" id="PDT23598.1"/>
    </source>
</evidence>
<proteinExistence type="predicted"/>
<keyword evidence="3" id="KW-1185">Reference proteome</keyword>
<organism evidence="1 4">
    <name type="scientific">Rhizobium hidalgonense</name>
    <dbReference type="NCBI Taxonomy" id="1538159"/>
    <lineage>
        <taxon>Bacteria</taxon>
        <taxon>Pseudomonadati</taxon>
        <taxon>Pseudomonadota</taxon>
        <taxon>Alphaproteobacteria</taxon>
        <taxon>Hyphomicrobiales</taxon>
        <taxon>Rhizobiaceae</taxon>
        <taxon>Rhizobium/Agrobacterium group</taxon>
        <taxon>Rhizobium</taxon>
    </lineage>
</organism>
<evidence type="ECO:0000313" key="4">
    <source>
        <dbReference type="Proteomes" id="UP001268610"/>
    </source>
</evidence>
<evidence type="ECO:0000313" key="1">
    <source>
        <dbReference type="EMBL" id="MDR9773709.1"/>
    </source>
</evidence>
<dbReference type="Proteomes" id="UP000219914">
    <property type="component" value="Unassembled WGS sequence"/>
</dbReference>
<dbReference type="Proteomes" id="UP001268610">
    <property type="component" value="Unassembled WGS sequence"/>
</dbReference>
<dbReference type="RefSeq" id="WP_097533989.1">
    <property type="nucleotide sequence ID" value="NZ_CP054027.1"/>
</dbReference>
<protein>
    <submittedName>
        <fullName evidence="1">Uncharacterized protein</fullName>
    </submittedName>
</protein>
<comment type="caution">
    <text evidence="1">The sequence shown here is derived from an EMBL/GenBank/DDBJ whole genome shotgun (WGS) entry which is preliminary data.</text>
</comment>
<name>A0A2A6KGD8_9HYPH</name>
<gene>
    <name evidence="2" type="ORF">CO674_11605</name>
    <name evidence="1" type="ORF">RJJ65_13720</name>
</gene>
<evidence type="ECO:0000313" key="3">
    <source>
        <dbReference type="Proteomes" id="UP000219914"/>
    </source>
</evidence>
<dbReference type="EMBL" id="JAVLSF010000006">
    <property type="protein sequence ID" value="MDR9773709.1"/>
    <property type="molecule type" value="Genomic_DNA"/>
</dbReference>
<accession>A0A2A6KGD8</accession>